<dbReference type="Gene3D" id="1.10.10.10">
    <property type="entry name" value="Winged helix-like DNA-binding domain superfamily/Winged helix DNA-binding domain"/>
    <property type="match status" value="1"/>
</dbReference>
<keyword evidence="3" id="KW-0804">Transcription</keyword>
<evidence type="ECO:0000256" key="1">
    <source>
        <dbReference type="ARBA" id="ARBA00023015"/>
    </source>
</evidence>
<gene>
    <name evidence="5" type="ORF">IED13_24455</name>
</gene>
<keyword evidence="6" id="KW-1185">Reference proteome</keyword>
<dbReference type="CDD" id="cd06170">
    <property type="entry name" value="LuxR_C_like"/>
    <property type="match status" value="1"/>
</dbReference>
<dbReference type="PANTHER" id="PTHR44688:SF16">
    <property type="entry name" value="DNA-BINDING TRANSCRIPTIONAL ACTIVATOR DEVR_DOSR"/>
    <property type="match status" value="1"/>
</dbReference>
<dbReference type="Gene3D" id="3.30.450.80">
    <property type="entry name" value="Transcription factor LuxR-like, autoinducer-binding domain"/>
    <property type="match status" value="1"/>
</dbReference>
<evidence type="ECO:0000313" key="5">
    <source>
        <dbReference type="EMBL" id="MBD3848862.1"/>
    </source>
</evidence>
<dbReference type="Pfam" id="PF03472">
    <property type="entry name" value="Autoind_bind"/>
    <property type="match status" value="1"/>
</dbReference>
<name>A0A927I2R4_9HYPH</name>
<dbReference type="GO" id="GO:0003677">
    <property type="term" value="F:DNA binding"/>
    <property type="evidence" value="ECO:0007669"/>
    <property type="project" value="UniProtKB-KW"/>
</dbReference>
<dbReference type="InterPro" id="IPR016032">
    <property type="entry name" value="Sig_transdc_resp-reg_C-effctor"/>
</dbReference>
<comment type="caution">
    <text evidence="5">The sequence shown here is derived from an EMBL/GenBank/DDBJ whole genome shotgun (WGS) entry which is preliminary data.</text>
</comment>
<dbReference type="InterPro" id="IPR036388">
    <property type="entry name" value="WH-like_DNA-bd_sf"/>
</dbReference>
<keyword evidence="2" id="KW-0238">DNA-binding</keyword>
<dbReference type="SUPFAM" id="SSF75516">
    <property type="entry name" value="Pheromone-binding domain of LuxR-like quorum-sensing transcription factors"/>
    <property type="match status" value="1"/>
</dbReference>
<evidence type="ECO:0000256" key="2">
    <source>
        <dbReference type="ARBA" id="ARBA00023125"/>
    </source>
</evidence>
<dbReference type="EMBL" id="JACXWY010000024">
    <property type="protein sequence ID" value="MBD3848862.1"/>
    <property type="molecule type" value="Genomic_DNA"/>
</dbReference>
<protein>
    <submittedName>
        <fullName evidence="5">LuxR family transcriptional regulator</fullName>
    </submittedName>
</protein>
<dbReference type="PANTHER" id="PTHR44688">
    <property type="entry name" value="DNA-BINDING TRANSCRIPTIONAL ACTIVATOR DEVR_DOSR"/>
    <property type="match status" value="1"/>
</dbReference>
<dbReference type="SMART" id="SM00421">
    <property type="entry name" value="HTH_LUXR"/>
    <property type="match status" value="1"/>
</dbReference>
<dbReference type="InterPro" id="IPR000792">
    <property type="entry name" value="Tscrpt_reg_LuxR_C"/>
</dbReference>
<dbReference type="PROSITE" id="PS50043">
    <property type="entry name" value="HTH_LUXR_2"/>
    <property type="match status" value="1"/>
</dbReference>
<dbReference type="SUPFAM" id="SSF46894">
    <property type="entry name" value="C-terminal effector domain of the bipartite response regulators"/>
    <property type="match status" value="1"/>
</dbReference>
<evidence type="ECO:0000259" key="4">
    <source>
        <dbReference type="PROSITE" id="PS50043"/>
    </source>
</evidence>
<dbReference type="Proteomes" id="UP000619295">
    <property type="component" value="Unassembled WGS sequence"/>
</dbReference>
<dbReference type="GO" id="GO:0006355">
    <property type="term" value="P:regulation of DNA-templated transcription"/>
    <property type="evidence" value="ECO:0007669"/>
    <property type="project" value="InterPro"/>
</dbReference>
<feature type="domain" description="HTH luxR-type" evidence="4">
    <location>
        <begin position="159"/>
        <end position="224"/>
    </location>
</feature>
<accession>A0A927I2R4</accession>
<evidence type="ECO:0000313" key="6">
    <source>
        <dbReference type="Proteomes" id="UP000619295"/>
    </source>
</evidence>
<reference evidence="5" key="1">
    <citation type="submission" date="2020-09" db="EMBL/GenBank/DDBJ databases">
        <title>Bosea spartocytisi sp. nov. a root nodule endophyte of Spartocytisus supranubius in the high mountain ecosystem fo the Teide National Park (Canary Islands, Spain).</title>
        <authorList>
            <person name="Pulido-Suarez L."/>
            <person name="Peix A."/>
            <person name="Igual J.M."/>
            <person name="Socas-Perez N."/>
            <person name="Velazquez E."/>
            <person name="Flores-Felix J.D."/>
            <person name="Leon-Barrios M."/>
        </authorList>
    </citation>
    <scope>NUCLEOTIDE SEQUENCE</scope>
    <source>
        <strain evidence="5">SSUT16</strain>
    </source>
</reference>
<dbReference type="Pfam" id="PF00196">
    <property type="entry name" value="GerE"/>
    <property type="match status" value="1"/>
</dbReference>
<dbReference type="AlphaFoldDB" id="A0A927I2R4"/>
<organism evidence="5 6">
    <name type="scientific">Bosea spartocytisi</name>
    <dbReference type="NCBI Taxonomy" id="2773451"/>
    <lineage>
        <taxon>Bacteria</taxon>
        <taxon>Pseudomonadati</taxon>
        <taxon>Pseudomonadota</taxon>
        <taxon>Alphaproteobacteria</taxon>
        <taxon>Hyphomicrobiales</taxon>
        <taxon>Boseaceae</taxon>
        <taxon>Bosea</taxon>
    </lineage>
</organism>
<dbReference type="PRINTS" id="PR00038">
    <property type="entry name" value="HTHLUXR"/>
</dbReference>
<keyword evidence="1" id="KW-0805">Transcription regulation</keyword>
<dbReference type="InterPro" id="IPR036693">
    <property type="entry name" value="TF_LuxR_autoind-bd_dom_sf"/>
</dbReference>
<evidence type="ECO:0000256" key="3">
    <source>
        <dbReference type="ARBA" id="ARBA00023163"/>
    </source>
</evidence>
<dbReference type="InterPro" id="IPR005143">
    <property type="entry name" value="TF_LuxR_autoind-bd_dom"/>
</dbReference>
<proteinExistence type="predicted"/>
<sequence>MERTNTAADVEDCLLALAGEFGFTGVFGGILPTRPLPLNEISSRVLFQRYPAEWAARYNARGYIFLDPVVERLSSARNPFTWHESYETGTQKQNVELIRGEASEFGLRDGYVVPVSTIDGHIAALSFGGEGGIPDSADLSVLNFAASYVVGRHLHRLATRNPRPDLTPREWDCLLWAGEGKTDWEISVILGISRSTVIKHITSAREKLGAANRAHAIAMAIRKNLIR</sequence>